<organism evidence="7 8">
    <name type="scientific">Frankia canadensis</name>
    <dbReference type="NCBI Taxonomy" id="1836972"/>
    <lineage>
        <taxon>Bacteria</taxon>
        <taxon>Bacillati</taxon>
        <taxon>Actinomycetota</taxon>
        <taxon>Actinomycetes</taxon>
        <taxon>Frankiales</taxon>
        <taxon>Frankiaceae</taxon>
        <taxon>Frankia</taxon>
    </lineage>
</organism>
<sequence length="404" mass="41502">MRILFTACPLFGHVNTLLPLALAAQRAGHEVAVATGADLGARVARRGLATWPVGPTGAEAGTPSSPAYFWHTAHQRAADLLPLVDTWGPDLVVSEELEFAGAVVAARGGLRHVVHGLGIAAAGDWSMFAASVDELGRQWEVSGLAQMRRAAPYLSICPPSLAPQDPPEGGVRRLRPGLGEPAAGEGLPASLDALPHERTVHLTLGTVFHQLRPGLLDAAVAGLRDLPANLVVTVGPGVDPEHLGPQPPHVLVERYLPHALLLPRCDVVVSQGGAGILLGALAHGLPQLVLPQAADQFANAAAVGGVGAALVLEGSAATPSAICEAVNALLTNPRYVIAARALAAEIDAMPGPDDALASIESGVATHQVARDIGSAPHPTCDRRAGMVRRDGLARGKVVVEVAPS</sequence>
<evidence type="ECO:0000256" key="4">
    <source>
        <dbReference type="SAM" id="MobiDB-lite"/>
    </source>
</evidence>
<dbReference type="RefSeq" id="WP_101830369.1">
    <property type="nucleotide sequence ID" value="NZ_FZMO01000041.1"/>
</dbReference>
<comment type="similarity">
    <text evidence="1">Belongs to the glycosyltransferase 28 family.</text>
</comment>
<feature type="region of interest" description="Disordered" evidence="4">
    <location>
        <begin position="158"/>
        <end position="179"/>
    </location>
</feature>
<keyword evidence="3 7" id="KW-0808">Transferase</keyword>
<dbReference type="PANTHER" id="PTHR48050">
    <property type="entry name" value="STEROL 3-BETA-GLUCOSYLTRANSFERASE"/>
    <property type="match status" value="1"/>
</dbReference>
<dbReference type="InterPro" id="IPR050426">
    <property type="entry name" value="Glycosyltransferase_28"/>
</dbReference>
<dbReference type="OrthoDB" id="5488434at2"/>
<name>A0A2I2KL03_9ACTN</name>
<dbReference type="EC" id="2.4.-.-" evidence="7"/>
<protein>
    <submittedName>
        <fullName evidence="7">Putative glycosyltransferase</fullName>
        <ecNumber evidence="7">2.4.-.-</ecNumber>
    </submittedName>
</protein>
<evidence type="ECO:0000313" key="7">
    <source>
        <dbReference type="EMBL" id="SNQ46317.1"/>
    </source>
</evidence>
<accession>A0A2I2KL03</accession>
<dbReference type="PANTHER" id="PTHR48050:SF13">
    <property type="entry name" value="STEROL 3-BETA-GLUCOSYLTRANSFERASE UGT80A2"/>
    <property type="match status" value="1"/>
</dbReference>
<dbReference type="InterPro" id="IPR010610">
    <property type="entry name" value="EryCIII-like_C"/>
</dbReference>
<dbReference type="SUPFAM" id="SSF53756">
    <property type="entry name" value="UDP-Glycosyltransferase/glycogen phosphorylase"/>
    <property type="match status" value="1"/>
</dbReference>
<feature type="domain" description="Erythromycin biosynthesis protein CIII-like N-terminal" evidence="6">
    <location>
        <begin position="78"/>
        <end position="122"/>
    </location>
</feature>
<dbReference type="EMBL" id="FZMO01000041">
    <property type="protein sequence ID" value="SNQ46317.1"/>
    <property type="molecule type" value="Genomic_DNA"/>
</dbReference>
<gene>
    <name evidence="7" type="ORF">FRACA_1350007</name>
</gene>
<keyword evidence="8" id="KW-1185">Reference proteome</keyword>
<dbReference type="Pfam" id="PF21036">
    <property type="entry name" value="EryCIII-like_N"/>
    <property type="match status" value="1"/>
</dbReference>
<dbReference type="Proteomes" id="UP000234331">
    <property type="component" value="Unassembled WGS sequence"/>
</dbReference>
<dbReference type="GO" id="GO:0017000">
    <property type="term" value="P:antibiotic biosynthetic process"/>
    <property type="evidence" value="ECO:0007669"/>
    <property type="project" value="UniProtKB-ARBA"/>
</dbReference>
<dbReference type="GO" id="GO:0008194">
    <property type="term" value="F:UDP-glycosyltransferase activity"/>
    <property type="evidence" value="ECO:0007669"/>
    <property type="project" value="InterPro"/>
</dbReference>
<keyword evidence="2 7" id="KW-0328">Glycosyltransferase</keyword>
<dbReference type="Pfam" id="PF06722">
    <property type="entry name" value="EryCIII-like_C"/>
    <property type="match status" value="1"/>
</dbReference>
<evidence type="ECO:0000256" key="1">
    <source>
        <dbReference type="ARBA" id="ARBA00006962"/>
    </source>
</evidence>
<dbReference type="CDD" id="cd03784">
    <property type="entry name" value="GT1_Gtf-like"/>
    <property type="match status" value="1"/>
</dbReference>
<dbReference type="Gene3D" id="3.40.50.2000">
    <property type="entry name" value="Glycogen Phosphorylase B"/>
    <property type="match status" value="2"/>
</dbReference>
<evidence type="ECO:0000259" key="6">
    <source>
        <dbReference type="Pfam" id="PF21036"/>
    </source>
</evidence>
<evidence type="ECO:0000256" key="3">
    <source>
        <dbReference type="ARBA" id="ARBA00022679"/>
    </source>
</evidence>
<dbReference type="GO" id="GO:0016758">
    <property type="term" value="F:hexosyltransferase activity"/>
    <property type="evidence" value="ECO:0007669"/>
    <property type="project" value="UniProtKB-ARBA"/>
</dbReference>
<evidence type="ECO:0000259" key="5">
    <source>
        <dbReference type="Pfam" id="PF06722"/>
    </source>
</evidence>
<dbReference type="InterPro" id="IPR048284">
    <property type="entry name" value="EryCIII-like_N"/>
</dbReference>
<proteinExistence type="inferred from homology"/>
<feature type="domain" description="Erythromycin biosynthesis protein CIII-like C-terminal" evidence="5">
    <location>
        <begin position="224"/>
        <end position="356"/>
    </location>
</feature>
<dbReference type="AlphaFoldDB" id="A0A2I2KL03"/>
<reference evidence="7 8" key="1">
    <citation type="submission" date="2017-06" db="EMBL/GenBank/DDBJ databases">
        <authorList>
            <person name="Kim H.J."/>
            <person name="Triplett B.A."/>
        </authorList>
    </citation>
    <scope>NUCLEOTIDE SEQUENCE [LARGE SCALE GENOMIC DNA]</scope>
    <source>
        <strain evidence="7">FRACA_ARgP5</strain>
    </source>
</reference>
<dbReference type="InterPro" id="IPR002213">
    <property type="entry name" value="UDP_glucos_trans"/>
</dbReference>
<evidence type="ECO:0000256" key="2">
    <source>
        <dbReference type="ARBA" id="ARBA00022676"/>
    </source>
</evidence>
<evidence type="ECO:0000313" key="8">
    <source>
        <dbReference type="Proteomes" id="UP000234331"/>
    </source>
</evidence>